<comment type="caution">
    <text evidence="2">The sequence shown here is derived from an EMBL/GenBank/DDBJ whole genome shotgun (WGS) entry which is preliminary data.</text>
</comment>
<keyword evidence="1" id="KW-0812">Transmembrane</keyword>
<keyword evidence="1" id="KW-0472">Membrane</keyword>
<dbReference type="AlphaFoldDB" id="A0A6A5BHZ2"/>
<keyword evidence="1" id="KW-1133">Transmembrane helix</keyword>
<evidence type="ECO:0000313" key="3">
    <source>
        <dbReference type="Proteomes" id="UP000444721"/>
    </source>
</evidence>
<sequence>MFIKSSSSNRPLLSLLPMEIILAIISYLPSRFLFDLRCIPIWKKVFSRYHSYHHHDDENNEQMFSDLLFERLIRKIYVINSVEYSTLQIFLKIVSLENKFSFIEPKHFVTFPEQFRNLYTDRSKLKILKSWLDEQCSRKGEEQACTSTTEEFETQNDNESCLELTIPDLALIFEYVSRFNFYFLLHSCQNNLKLLRNTVEEFKEPVDISWTFCVDDKYSTHTHCLLHKFRTNKNSTVQEHLKMKRGICMRIRGQIYNRDMVTMDKPLKNETTIMNLLTKKRIKKIMICDVYENMCVPLPKNNRLEMHSALFFDFMQFIAYGPSSSFHPPKVEEFIIQRYWLPCFNNNGTSSITCRSTENRAFNEIENFLGTSIHSPQTQFFHKWFWNLLTLNGFFFDLSPKASIQECVVTCFPSTKKVLFQLKPKSVIKEFFKVALLVMLCLVLWNYSFLFCWKMSSKYFFEPFQMPLWERIAVIAADLFTVVVPYIYFIRSAIALYHGCWLVHHISYIETLLSFTLGFSMVRMIFSTLFMTLTLERSLKWRN</sequence>
<organism evidence="2 3">
    <name type="scientific">Naegleria fowleri</name>
    <name type="common">Brain eating amoeba</name>
    <dbReference type="NCBI Taxonomy" id="5763"/>
    <lineage>
        <taxon>Eukaryota</taxon>
        <taxon>Discoba</taxon>
        <taxon>Heterolobosea</taxon>
        <taxon>Tetramitia</taxon>
        <taxon>Eutetramitia</taxon>
        <taxon>Vahlkampfiidae</taxon>
        <taxon>Naegleria</taxon>
    </lineage>
</organism>
<name>A0A6A5BHZ2_NAEFO</name>
<proteinExistence type="predicted"/>
<dbReference type="GeneID" id="68114273"/>
<feature type="transmembrane region" description="Helical" evidence="1">
    <location>
        <begin position="472"/>
        <end position="491"/>
    </location>
</feature>
<dbReference type="RefSeq" id="XP_044558381.1">
    <property type="nucleotide sequence ID" value="XM_044710758.1"/>
</dbReference>
<gene>
    <name evidence="2" type="ORF">FDP41_007055</name>
</gene>
<reference evidence="2 3" key="1">
    <citation type="journal article" date="2019" name="Sci. Rep.">
        <title>Nanopore sequencing improves the draft genome of the human pathogenic amoeba Naegleria fowleri.</title>
        <authorList>
            <person name="Liechti N."/>
            <person name="Schurch N."/>
            <person name="Bruggmann R."/>
            <person name="Wittwer M."/>
        </authorList>
    </citation>
    <scope>NUCLEOTIDE SEQUENCE [LARGE SCALE GENOMIC DNA]</scope>
    <source>
        <strain evidence="2 3">ATCC 30894</strain>
    </source>
</reference>
<feature type="transmembrane region" description="Helical" evidence="1">
    <location>
        <begin position="431"/>
        <end position="451"/>
    </location>
</feature>
<feature type="transmembrane region" description="Helical" evidence="1">
    <location>
        <begin position="12"/>
        <end position="34"/>
    </location>
</feature>
<accession>A0A6A5BHZ2</accession>
<evidence type="ECO:0000256" key="1">
    <source>
        <dbReference type="SAM" id="Phobius"/>
    </source>
</evidence>
<dbReference type="VEuPathDB" id="AmoebaDB:NF0085450"/>
<protein>
    <submittedName>
        <fullName evidence="2">Uncharacterized protein</fullName>
    </submittedName>
</protein>
<dbReference type="VEuPathDB" id="AmoebaDB:FDP41_007055"/>
<keyword evidence="3" id="KW-1185">Reference proteome</keyword>
<evidence type="ECO:0000313" key="2">
    <source>
        <dbReference type="EMBL" id="KAF0973668.1"/>
    </source>
</evidence>
<dbReference type="EMBL" id="VFQX01000058">
    <property type="protein sequence ID" value="KAF0973668.1"/>
    <property type="molecule type" value="Genomic_DNA"/>
</dbReference>
<dbReference type="VEuPathDB" id="AmoebaDB:NfTy_008460"/>
<feature type="transmembrane region" description="Helical" evidence="1">
    <location>
        <begin position="511"/>
        <end position="535"/>
    </location>
</feature>
<dbReference type="Proteomes" id="UP000444721">
    <property type="component" value="Unassembled WGS sequence"/>
</dbReference>